<name>A0A7R9FS37_9CRUS</name>
<evidence type="ECO:0000256" key="5">
    <source>
        <dbReference type="ARBA" id="ARBA00022832"/>
    </source>
</evidence>
<organism evidence="11">
    <name type="scientific">Darwinula stevensoni</name>
    <dbReference type="NCBI Taxonomy" id="69355"/>
    <lineage>
        <taxon>Eukaryota</taxon>
        <taxon>Metazoa</taxon>
        <taxon>Ecdysozoa</taxon>
        <taxon>Arthropoda</taxon>
        <taxon>Crustacea</taxon>
        <taxon>Oligostraca</taxon>
        <taxon>Ostracoda</taxon>
        <taxon>Podocopa</taxon>
        <taxon>Podocopida</taxon>
        <taxon>Darwinulocopina</taxon>
        <taxon>Darwinuloidea</taxon>
        <taxon>Darwinulidae</taxon>
        <taxon>Darwinula</taxon>
    </lineage>
</organism>
<proteinExistence type="inferred from homology"/>
<evidence type="ECO:0000256" key="3">
    <source>
        <dbReference type="ARBA" id="ARBA00022679"/>
    </source>
</evidence>
<dbReference type="GO" id="GO:0005789">
    <property type="term" value="C:endoplasmic reticulum membrane"/>
    <property type="evidence" value="ECO:0007669"/>
    <property type="project" value="TreeGrafter"/>
</dbReference>
<comment type="caution">
    <text evidence="10">Lacks conserved residue(s) required for the propagation of feature annotation.</text>
</comment>
<dbReference type="Pfam" id="PF01151">
    <property type="entry name" value="ELO"/>
    <property type="match status" value="1"/>
</dbReference>
<keyword evidence="9 10" id="KW-0275">Fatty acid biosynthesis</keyword>
<keyword evidence="3 10" id="KW-0808">Transferase</keyword>
<keyword evidence="6 10" id="KW-1133">Transmembrane helix</keyword>
<feature type="transmembrane region" description="Helical" evidence="10">
    <location>
        <begin position="135"/>
        <end position="154"/>
    </location>
</feature>
<dbReference type="Proteomes" id="UP000677054">
    <property type="component" value="Unassembled WGS sequence"/>
</dbReference>
<accession>A0A7R9FS37</accession>
<comment type="subcellular location">
    <subcellularLocation>
        <location evidence="1">Membrane</location>
        <topology evidence="1">Multi-pass membrane protein</topology>
    </subcellularLocation>
</comment>
<evidence type="ECO:0000256" key="1">
    <source>
        <dbReference type="ARBA" id="ARBA00004141"/>
    </source>
</evidence>
<reference evidence="11" key="1">
    <citation type="submission" date="2020-11" db="EMBL/GenBank/DDBJ databases">
        <authorList>
            <person name="Tran Van P."/>
        </authorList>
    </citation>
    <scope>NUCLEOTIDE SEQUENCE</scope>
</reference>
<feature type="transmembrane region" description="Helical" evidence="10">
    <location>
        <begin position="58"/>
        <end position="80"/>
    </location>
</feature>
<gene>
    <name evidence="11" type="ORF">DSTB1V02_LOCUS12707</name>
</gene>
<protein>
    <recommendedName>
        <fullName evidence="10">Elongation of very long chain fatty acids protein</fullName>
        <ecNumber evidence="10">2.3.1.199</ecNumber>
    </recommendedName>
    <alternativeName>
        <fullName evidence="10">Very-long-chain 3-oxoacyl-CoA synthase</fullName>
    </alternativeName>
</protein>
<keyword evidence="7 10" id="KW-0443">Lipid metabolism</keyword>
<dbReference type="InterPro" id="IPR002076">
    <property type="entry name" value="ELO_fam"/>
</dbReference>
<evidence type="ECO:0000313" key="12">
    <source>
        <dbReference type="Proteomes" id="UP000677054"/>
    </source>
</evidence>
<keyword evidence="2 10" id="KW-0444">Lipid biosynthesis</keyword>
<dbReference type="AlphaFoldDB" id="A0A7R9FS37"/>
<dbReference type="OrthoDB" id="10259681at2759"/>
<dbReference type="GO" id="GO:0009922">
    <property type="term" value="F:fatty acid elongase activity"/>
    <property type="evidence" value="ECO:0007669"/>
    <property type="project" value="UniProtKB-EC"/>
</dbReference>
<feature type="transmembrane region" description="Helical" evidence="10">
    <location>
        <begin position="92"/>
        <end position="115"/>
    </location>
</feature>
<dbReference type="EMBL" id="LR904605">
    <property type="protein sequence ID" value="CAD7252956.1"/>
    <property type="molecule type" value="Genomic_DNA"/>
</dbReference>
<dbReference type="GO" id="GO:0030148">
    <property type="term" value="P:sphingolipid biosynthetic process"/>
    <property type="evidence" value="ECO:0007669"/>
    <property type="project" value="TreeGrafter"/>
</dbReference>
<dbReference type="InterPro" id="IPR030457">
    <property type="entry name" value="ELO_CS"/>
</dbReference>
<evidence type="ECO:0000256" key="6">
    <source>
        <dbReference type="ARBA" id="ARBA00022989"/>
    </source>
</evidence>
<keyword evidence="5 10" id="KW-0276">Fatty acid metabolism</keyword>
<evidence type="ECO:0000256" key="2">
    <source>
        <dbReference type="ARBA" id="ARBA00022516"/>
    </source>
</evidence>
<keyword evidence="12" id="KW-1185">Reference proteome</keyword>
<dbReference type="PANTHER" id="PTHR11157">
    <property type="entry name" value="FATTY ACID ACYL TRANSFERASE-RELATED"/>
    <property type="match status" value="1"/>
</dbReference>
<evidence type="ECO:0000256" key="7">
    <source>
        <dbReference type="ARBA" id="ARBA00023098"/>
    </source>
</evidence>
<dbReference type="GO" id="GO:0034625">
    <property type="term" value="P:fatty acid elongation, monounsaturated fatty acid"/>
    <property type="evidence" value="ECO:0007669"/>
    <property type="project" value="TreeGrafter"/>
</dbReference>
<evidence type="ECO:0000256" key="4">
    <source>
        <dbReference type="ARBA" id="ARBA00022692"/>
    </source>
</evidence>
<dbReference type="GO" id="GO:0042761">
    <property type="term" value="P:very long-chain fatty acid biosynthetic process"/>
    <property type="evidence" value="ECO:0007669"/>
    <property type="project" value="TreeGrafter"/>
</dbReference>
<dbReference type="PROSITE" id="PS01188">
    <property type="entry name" value="ELO"/>
    <property type="match status" value="1"/>
</dbReference>
<evidence type="ECO:0000256" key="8">
    <source>
        <dbReference type="ARBA" id="ARBA00023136"/>
    </source>
</evidence>
<comment type="similarity">
    <text evidence="10">Belongs to the ELO family.</text>
</comment>
<feature type="transmembrane region" description="Helical" evidence="10">
    <location>
        <begin position="35"/>
        <end position="52"/>
    </location>
</feature>
<comment type="catalytic activity">
    <reaction evidence="10">
        <text>a very-long-chain acyl-CoA + malonyl-CoA + H(+) = a very-long-chain 3-oxoacyl-CoA + CO2 + CoA</text>
        <dbReference type="Rhea" id="RHEA:32727"/>
        <dbReference type="ChEBI" id="CHEBI:15378"/>
        <dbReference type="ChEBI" id="CHEBI:16526"/>
        <dbReference type="ChEBI" id="CHEBI:57287"/>
        <dbReference type="ChEBI" id="CHEBI:57384"/>
        <dbReference type="ChEBI" id="CHEBI:90725"/>
        <dbReference type="ChEBI" id="CHEBI:90736"/>
        <dbReference type="EC" id="2.3.1.199"/>
    </reaction>
</comment>
<evidence type="ECO:0000313" key="11">
    <source>
        <dbReference type="EMBL" id="CAD7252956.1"/>
    </source>
</evidence>
<keyword evidence="4 10" id="KW-0812">Transmembrane</keyword>
<evidence type="ECO:0000256" key="10">
    <source>
        <dbReference type="RuleBase" id="RU361115"/>
    </source>
</evidence>
<keyword evidence="8 10" id="KW-0472">Membrane</keyword>
<dbReference type="PANTHER" id="PTHR11157:SF17">
    <property type="entry name" value="ELONGATION OF VERY LONG CHAIN FATTY ACIDS PROTEIN 6"/>
    <property type="match status" value="1"/>
</dbReference>
<sequence>MRHNPVAANWALVFVYSKVLELGDTAFIVLRKQRLIFLHWYHHLTVLLYTWYSCAQGIPVARLGATLNSLVHAFMYSYYAARAAKIRVPRRIAMFITLFQLTQMVFGIYISVYAYLAKKAGLHCETPWENIYVSFFMYLSYFLLFLNFFFHAYFKRSSRAVKVEVAKGKSIGEELMEYLKIN</sequence>
<dbReference type="EMBL" id="CAJPEV010005088">
    <property type="protein sequence ID" value="CAG0902727.1"/>
    <property type="molecule type" value="Genomic_DNA"/>
</dbReference>
<evidence type="ECO:0000256" key="9">
    <source>
        <dbReference type="ARBA" id="ARBA00023160"/>
    </source>
</evidence>
<dbReference type="GO" id="GO:0034626">
    <property type="term" value="P:fatty acid elongation, polyunsaturated fatty acid"/>
    <property type="evidence" value="ECO:0007669"/>
    <property type="project" value="TreeGrafter"/>
</dbReference>
<dbReference type="GO" id="GO:0019367">
    <property type="term" value="P:fatty acid elongation, saturated fatty acid"/>
    <property type="evidence" value="ECO:0007669"/>
    <property type="project" value="TreeGrafter"/>
</dbReference>
<dbReference type="EC" id="2.3.1.199" evidence="10"/>